<dbReference type="GO" id="GO:0016616">
    <property type="term" value="F:oxidoreductase activity, acting on the CH-OH group of donors, NAD or NADP as acceptor"/>
    <property type="evidence" value="ECO:0007669"/>
    <property type="project" value="TreeGrafter"/>
</dbReference>
<proteinExistence type="inferred from homology"/>
<dbReference type="RefSeq" id="WP_148756176.1">
    <property type="nucleotide sequence ID" value="NZ_VSSR01000086.1"/>
</dbReference>
<dbReference type="CDD" id="cd05233">
    <property type="entry name" value="SDR_c"/>
    <property type="match status" value="1"/>
</dbReference>
<evidence type="ECO:0000313" key="4">
    <source>
        <dbReference type="EMBL" id="TYL72347.1"/>
    </source>
</evidence>
<comment type="similarity">
    <text evidence="1 3">Belongs to the short-chain dehydrogenases/reductases (SDR) family.</text>
</comment>
<keyword evidence="5" id="KW-1185">Reference proteome</keyword>
<evidence type="ECO:0000256" key="3">
    <source>
        <dbReference type="RuleBase" id="RU000363"/>
    </source>
</evidence>
<organism evidence="4 5">
    <name type="scientific">Bradyrhizobium cytisi</name>
    <dbReference type="NCBI Taxonomy" id="515489"/>
    <lineage>
        <taxon>Bacteria</taxon>
        <taxon>Pseudomonadati</taxon>
        <taxon>Pseudomonadota</taxon>
        <taxon>Alphaproteobacteria</taxon>
        <taxon>Hyphomicrobiales</taxon>
        <taxon>Nitrobacteraceae</taxon>
        <taxon>Bradyrhizobium</taxon>
    </lineage>
</organism>
<dbReference type="InterPro" id="IPR036291">
    <property type="entry name" value="NAD(P)-bd_dom_sf"/>
</dbReference>
<gene>
    <name evidence="4" type="ORF">FXB38_38755</name>
</gene>
<dbReference type="OrthoDB" id="9804774at2"/>
<dbReference type="PANTHER" id="PTHR44229">
    <property type="entry name" value="15-HYDROXYPROSTAGLANDIN DEHYDROGENASE [NAD(+)]"/>
    <property type="match status" value="1"/>
</dbReference>
<accession>A0A5S4W042</accession>
<evidence type="ECO:0000256" key="2">
    <source>
        <dbReference type="ARBA" id="ARBA00023002"/>
    </source>
</evidence>
<dbReference type="AlphaFoldDB" id="A0A5S4W042"/>
<dbReference type="PRINTS" id="PR00081">
    <property type="entry name" value="GDHRDH"/>
</dbReference>
<dbReference type="PRINTS" id="PR00080">
    <property type="entry name" value="SDRFAMILY"/>
</dbReference>
<dbReference type="Gene3D" id="3.40.50.720">
    <property type="entry name" value="NAD(P)-binding Rossmann-like Domain"/>
    <property type="match status" value="1"/>
</dbReference>
<dbReference type="EMBL" id="VSSR01000086">
    <property type="protein sequence ID" value="TYL72347.1"/>
    <property type="molecule type" value="Genomic_DNA"/>
</dbReference>
<dbReference type="PROSITE" id="PS00061">
    <property type="entry name" value="ADH_SHORT"/>
    <property type="match status" value="1"/>
</dbReference>
<keyword evidence="2" id="KW-0560">Oxidoreductase</keyword>
<dbReference type="Proteomes" id="UP000324853">
    <property type="component" value="Unassembled WGS sequence"/>
</dbReference>
<dbReference type="GO" id="GO:0005737">
    <property type="term" value="C:cytoplasm"/>
    <property type="evidence" value="ECO:0007669"/>
    <property type="project" value="TreeGrafter"/>
</dbReference>
<reference evidence="4 5" key="1">
    <citation type="submission" date="2019-08" db="EMBL/GenBank/DDBJ databases">
        <title>Bradyrhizobium hipponensis sp. nov., a rhizobium isolated from a Lupinus angustifolius root nodule in Tunisia.</title>
        <authorList>
            <person name="Off K."/>
            <person name="Rejili M."/>
            <person name="Mars M."/>
            <person name="Brachmann A."/>
            <person name="Marin M."/>
        </authorList>
    </citation>
    <scope>NUCLEOTIDE SEQUENCE [LARGE SCALE GENOMIC DNA]</scope>
    <source>
        <strain evidence="4 5">CTAW11</strain>
    </source>
</reference>
<name>A0A5S4W042_9BRAD</name>
<protein>
    <submittedName>
        <fullName evidence="4">SDR family oxidoreductase</fullName>
    </submittedName>
</protein>
<dbReference type="PANTHER" id="PTHR44229:SF4">
    <property type="entry name" value="15-HYDROXYPROSTAGLANDIN DEHYDROGENASE [NAD(+)]"/>
    <property type="match status" value="1"/>
</dbReference>
<dbReference type="FunFam" id="3.40.50.720:FF:000084">
    <property type="entry name" value="Short-chain dehydrogenase reductase"/>
    <property type="match status" value="1"/>
</dbReference>
<dbReference type="InterPro" id="IPR002347">
    <property type="entry name" value="SDR_fam"/>
</dbReference>
<dbReference type="Pfam" id="PF00106">
    <property type="entry name" value="adh_short"/>
    <property type="match status" value="1"/>
</dbReference>
<sequence length="256" mass="26794">MEISGRTAIVTGAASGIGRATAMALAANGARIVVVDIDPIGQRVADEIENAGGEASFFVANVTSTTSLSEMFSYAEATYGGFDILHNNAGVMFPSGFEDQPIEAWVRMIEVNFLSVVRATHAAIPLLKRRGGGAILQTASVAGLLAYSSSPIYAASKAAVVSFTRSLAALKKSANVAVNCLCPELVDTPPIQESRLRNRAVGTSTKDLASPLIPAEAVAAAAVEVIRNETLAGQAMKVSPDRPAELFEFPDWGLQR</sequence>
<comment type="caution">
    <text evidence="4">The sequence shown here is derived from an EMBL/GenBank/DDBJ whole genome shotgun (WGS) entry which is preliminary data.</text>
</comment>
<evidence type="ECO:0000313" key="5">
    <source>
        <dbReference type="Proteomes" id="UP000324853"/>
    </source>
</evidence>
<dbReference type="SUPFAM" id="SSF51735">
    <property type="entry name" value="NAD(P)-binding Rossmann-fold domains"/>
    <property type="match status" value="1"/>
</dbReference>
<evidence type="ECO:0000256" key="1">
    <source>
        <dbReference type="ARBA" id="ARBA00006484"/>
    </source>
</evidence>
<dbReference type="InterPro" id="IPR020904">
    <property type="entry name" value="Sc_DH/Rdtase_CS"/>
</dbReference>